<gene>
    <name evidence="1" type="ORF">ROH8110_01417</name>
</gene>
<dbReference type="PIRSF" id="PIRSF033328">
    <property type="entry name" value="Phest_Mll4975"/>
    <property type="match status" value="1"/>
</dbReference>
<dbReference type="EMBL" id="FWFU01000002">
    <property type="protein sequence ID" value="SLN30631.1"/>
    <property type="molecule type" value="Genomic_DNA"/>
</dbReference>
<sequence length="228" mass="24470">MEFRRYAVYYTPAPGPLADFGAAWLGWDMTTGAVRPHPQIAGLPLPVDEITATPRKYGLHGTMKPPFRLAEAATPGALDVALASFCAAHAPVHLAGLELARLGSFLALCPKGDTTPLKALAADTVRSFDSFRAPPDTDEIARRRATGLSPAQDALLLEWGYPYVMEEFRFHITLSGKLPRAQARQTVEALAPVVAPLLPAPFVIDGLSLAGEDAQGMFHLVSRHSFSG</sequence>
<keyword evidence="2" id="KW-1185">Reference proteome</keyword>
<dbReference type="Pfam" id="PF06299">
    <property type="entry name" value="DUF1045"/>
    <property type="match status" value="1"/>
</dbReference>
<organism evidence="1 2">
    <name type="scientific">Roseovarius halotolerans</name>
    <dbReference type="NCBI Taxonomy" id="505353"/>
    <lineage>
        <taxon>Bacteria</taxon>
        <taxon>Pseudomonadati</taxon>
        <taxon>Pseudomonadota</taxon>
        <taxon>Alphaproteobacteria</taxon>
        <taxon>Rhodobacterales</taxon>
        <taxon>Roseobacteraceae</taxon>
        <taxon>Roseovarius</taxon>
    </lineage>
</organism>
<protein>
    <recommendedName>
        <fullName evidence="3">Phosphonate metabolism protein</fullName>
    </recommendedName>
</protein>
<name>A0A1X6YVD6_9RHOB</name>
<evidence type="ECO:0000313" key="1">
    <source>
        <dbReference type="EMBL" id="SLN30631.1"/>
    </source>
</evidence>
<accession>A0A1X6YVD6</accession>
<reference evidence="1 2" key="1">
    <citation type="submission" date="2017-03" db="EMBL/GenBank/DDBJ databases">
        <authorList>
            <person name="Afonso C.L."/>
            <person name="Miller P.J."/>
            <person name="Scott M.A."/>
            <person name="Spackman E."/>
            <person name="Goraichik I."/>
            <person name="Dimitrov K.M."/>
            <person name="Suarez D.L."/>
            <person name="Swayne D.E."/>
        </authorList>
    </citation>
    <scope>NUCLEOTIDE SEQUENCE [LARGE SCALE GENOMIC DNA]</scope>
    <source>
        <strain evidence="1 2">CECT 8110</strain>
    </source>
</reference>
<evidence type="ECO:0008006" key="3">
    <source>
        <dbReference type="Google" id="ProtNLM"/>
    </source>
</evidence>
<dbReference type="Gene3D" id="3.90.1140.10">
    <property type="entry name" value="Cyclic phosphodiesterase"/>
    <property type="match status" value="1"/>
</dbReference>
<evidence type="ECO:0000313" key="2">
    <source>
        <dbReference type="Proteomes" id="UP000193207"/>
    </source>
</evidence>
<dbReference type="RefSeq" id="WP_085817080.1">
    <property type="nucleotide sequence ID" value="NZ_FWFU01000002.1"/>
</dbReference>
<dbReference type="Proteomes" id="UP000193207">
    <property type="component" value="Unassembled WGS sequence"/>
</dbReference>
<proteinExistence type="predicted"/>
<dbReference type="AlphaFoldDB" id="A0A1X6YVD6"/>
<dbReference type="NCBIfam" id="TIGR03223">
    <property type="entry name" value="Phn_opern_protn"/>
    <property type="match status" value="1"/>
</dbReference>
<dbReference type="InterPro" id="IPR009389">
    <property type="entry name" value="DUF1045"/>
</dbReference>
<dbReference type="OrthoDB" id="4954742at2"/>